<accession>A0A8J9VSD2</accession>
<protein>
    <submittedName>
        <fullName evidence="2">Uncharacterized protein</fullName>
    </submittedName>
</protein>
<feature type="compositionally biased region" description="Pro residues" evidence="1">
    <location>
        <begin position="146"/>
        <end position="170"/>
    </location>
</feature>
<name>A0A8J9VSD2_9NEOP</name>
<feature type="region of interest" description="Disordered" evidence="1">
    <location>
        <begin position="140"/>
        <end position="178"/>
    </location>
</feature>
<sequence>MSRLIAQLSPGDVPPAHVRHATCKFLFGPGKLRHYEKYYESGVRSRVLACTNKPTPRAQLYAALAAGRRRAAHTRGRRELALHPPLHYYTDYRVTDCYELLVLSRNNKAHNFVLKHLIEVITIARYHVYAIITDNEVVVSVSSPRRPAPPRAAPRRPAPPRAAPRRPAPPRAAHGHVS</sequence>
<evidence type="ECO:0000313" key="2">
    <source>
        <dbReference type="EMBL" id="CAH0726265.1"/>
    </source>
</evidence>
<dbReference type="EMBL" id="OV170225">
    <property type="protein sequence ID" value="CAH0726265.1"/>
    <property type="molecule type" value="Genomic_DNA"/>
</dbReference>
<proteinExistence type="predicted"/>
<dbReference type="AlphaFoldDB" id="A0A8J9VSD2"/>
<organism evidence="2 3">
    <name type="scientific">Brenthis ino</name>
    <name type="common">lesser marbled fritillary</name>
    <dbReference type="NCBI Taxonomy" id="405034"/>
    <lineage>
        <taxon>Eukaryota</taxon>
        <taxon>Metazoa</taxon>
        <taxon>Ecdysozoa</taxon>
        <taxon>Arthropoda</taxon>
        <taxon>Hexapoda</taxon>
        <taxon>Insecta</taxon>
        <taxon>Pterygota</taxon>
        <taxon>Neoptera</taxon>
        <taxon>Endopterygota</taxon>
        <taxon>Lepidoptera</taxon>
        <taxon>Glossata</taxon>
        <taxon>Ditrysia</taxon>
        <taxon>Papilionoidea</taxon>
        <taxon>Nymphalidae</taxon>
        <taxon>Heliconiinae</taxon>
        <taxon>Argynnini</taxon>
        <taxon>Brenthis</taxon>
    </lineage>
</organism>
<gene>
    <name evidence="2" type="ORF">BINO364_LOCUS11744</name>
</gene>
<feature type="non-terminal residue" evidence="2">
    <location>
        <position position="178"/>
    </location>
</feature>
<evidence type="ECO:0000313" key="3">
    <source>
        <dbReference type="Proteomes" id="UP000838878"/>
    </source>
</evidence>
<reference evidence="2" key="1">
    <citation type="submission" date="2021-12" db="EMBL/GenBank/DDBJ databases">
        <authorList>
            <person name="Martin H S."/>
        </authorList>
    </citation>
    <scope>NUCLEOTIDE SEQUENCE</scope>
</reference>
<evidence type="ECO:0000256" key="1">
    <source>
        <dbReference type="SAM" id="MobiDB-lite"/>
    </source>
</evidence>
<dbReference type="Proteomes" id="UP000838878">
    <property type="component" value="Chromosome 5"/>
</dbReference>
<keyword evidence="3" id="KW-1185">Reference proteome</keyword>